<comment type="similarity">
    <text evidence="2">Belongs to the threonine synthase family.</text>
</comment>
<dbReference type="CDD" id="cd01563">
    <property type="entry name" value="Thr-synth_1"/>
    <property type="match status" value="1"/>
</dbReference>
<evidence type="ECO:0000313" key="8">
    <source>
        <dbReference type="EMBL" id="PIQ89254.1"/>
    </source>
</evidence>
<keyword evidence="3 6" id="KW-0663">Pyridoxal phosphate</keyword>
<dbReference type="NCBIfam" id="TIGR00260">
    <property type="entry name" value="thrC"/>
    <property type="match status" value="1"/>
</dbReference>
<evidence type="ECO:0000259" key="7">
    <source>
        <dbReference type="Pfam" id="PF00291"/>
    </source>
</evidence>
<dbReference type="Gene3D" id="3.40.50.1100">
    <property type="match status" value="2"/>
</dbReference>
<sequence>MSYVKGLRCRECGREYPNGILFVCEYCFGSLEIAYDYAKIRKVLSRETIEARPKNMWRYKELLPLDRDPTDGFNTGFTPFIRADNLAKILGVKELYIKDDSVNHPTLSFKDRVVAVAFSKAKEFGFNTIACASTGNLANSVSAQAAIAGLRAFIFIPADLEQGKVVASSIYNPVVVKVEGNYDEVNRLCSEIASKYKWAFVNINIRPYYAEGSKTYAFEIAEQFGWRAPKHIISPAAGGSLVTKIKKGLQEFYDLGLIDEFDTRLYVAQGQGCSPIVTAIQEDSEIIKPVKPKTIAKSLAIGNPADGYYAYDVVKKSGGWAEAASDKEIVEAIKLLAESEGIFTETAGGVTVAAAIKLIKQKRIPKDESIVICVTGNGLKTQEVVMDKLHKPLKIKPNLSSFEEEQKKVPTADHYSI</sequence>
<evidence type="ECO:0000256" key="6">
    <source>
        <dbReference type="PIRSR" id="PIRSR604450-51"/>
    </source>
</evidence>
<dbReference type="Proteomes" id="UP000229641">
    <property type="component" value="Unassembled WGS sequence"/>
</dbReference>
<dbReference type="EMBL" id="PCWA01000061">
    <property type="protein sequence ID" value="PIQ89254.1"/>
    <property type="molecule type" value="Genomic_DNA"/>
</dbReference>
<dbReference type="GO" id="GO:0004795">
    <property type="term" value="F:threonine synthase activity"/>
    <property type="evidence" value="ECO:0007669"/>
    <property type="project" value="UniProtKB-UniRule"/>
</dbReference>
<evidence type="ECO:0000256" key="2">
    <source>
        <dbReference type="ARBA" id="ARBA00005517"/>
    </source>
</evidence>
<proteinExistence type="inferred from homology"/>
<dbReference type="SUPFAM" id="SSF53686">
    <property type="entry name" value="Tryptophan synthase beta subunit-like PLP-dependent enzymes"/>
    <property type="match status" value="1"/>
</dbReference>
<evidence type="ECO:0000313" key="9">
    <source>
        <dbReference type="Proteomes" id="UP000229641"/>
    </source>
</evidence>
<name>A0A2H0M026_9BACT</name>
<evidence type="ECO:0000256" key="3">
    <source>
        <dbReference type="ARBA" id="ARBA00022898"/>
    </source>
</evidence>
<dbReference type="GO" id="GO:0004794">
    <property type="term" value="F:threonine deaminase activity"/>
    <property type="evidence" value="ECO:0007669"/>
    <property type="project" value="TreeGrafter"/>
</dbReference>
<dbReference type="GO" id="GO:0006565">
    <property type="term" value="P:L-serine catabolic process"/>
    <property type="evidence" value="ECO:0007669"/>
    <property type="project" value="TreeGrafter"/>
</dbReference>
<dbReference type="InterPro" id="IPR036052">
    <property type="entry name" value="TrpB-like_PALP_sf"/>
</dbReference>
<protein>
    <recommendedName>
        <fullName evidence="5">Threonine synthase</fullName>
        <ecNumber evidence="5">4.2.3.1</ecNumber>
    </recommendedName>
</protein>
<keyword evidence="4" id="KW-0456">Lyase</keyword>
<dbReference type="AlphaFoldDB" id="A0A2H0M026"/>
<comment type="cofactor">
    <cofactor evidence="1 6">
        <name>pyridoxal 5'-phosphate</name>
        <dbReference type="ChEBI" id="CHEBI:597326"/>
    </cofactor>
</comment>
<dbReference type="InterPro" id="IPR004450">
    <property type="entry name" value="Thr_synthase-like"/>
</dbReference>
<comment type="caution">
    <text evidence="8">The sequence shown here is derived from an EMBL/GenBank/DDBJ whole genome shotgun (WGS) entry which is preliminary data.</text>
</comment>
<feature type="modified residue" description="N6-(pyridoxal phosphate)lysine" evidence="6">
    <location>
        <position position="110"/>
    </location>
</feature>
<dbReference type="InterPro" id="IPR001926">
    <property type="entry name" value="TrpB-like_PALP"/>
</dbReference>
<gene>
    <name evidence="8" type="ORF">COV72_04040</name>
</gene>
<dbReference type="GO" id="GO:0006567">
    <property type="term" value="P:L-threonine catabolic process"/>
    <property type="evidence" value="ECO:0007669"/>
    <property type="project" value="TreeGrafter"/>
</dbReference>
<evidence type="ECO:0000256" key="4">
    <source>
        <dbReference type="ARBA" id="ARBA00023239"/>
    </source>
</evidence>
<dbReference type="GO" id="GO:0009088">
    <property type="term" value="P:threonine biosynthetic process"/>
    <property type="evidence" value="ECO:0007669"/>
    <property type="project" value="UniProtKB-UniRule"/>
</dbReference>
<dbReference type="GO" id="GO:0009097">
    <property type="term" value="P:isoleucine biosynthetic process"/>
    <property type="evidence" value="ECO:0007669"/>
    <property type="project" value="TreeGrafter"/>
</dbReference>
<evidence type="ECO:0000256" key="5">
    <source>
        <dbReference type="NCBIfam" id="TIGR00260"/>
    </source>
</evidence>
<dbReference type="InterPro" id="IPR050147">
    <property type="entry name" value="Ser/Thr_Dehydratase"/>
</dbReference>
<accession>A0A2H0M026</accession>
<dbReference type="Pfam" id="PF00291">
    <property type="entry name" value="PALP"/>
    <property type="match status" value="1"/>
</dbReference>
<dbReference type="PANTHER" id="PTHR48078:SF6">
    <property type="entry name" value="L-THREONINE DEHYDRATASE CATABOLIC TDCB"/>
    <property type="match status" value="1"/>
</dbReference>
<organism evidence="8 9">
    <name type="scientific">Candidatus Ghiorseimicrobium undicola</name>
    <dbReference type="NCBI Taxonomy" id="1974746"/>
    <lineage>
        <taxon>Bacteria</taxon>
        <taxon>Pseudomonadati</taxon>
        <taxon>Candidatus Omnitrophota</taxon>
        <taxon>Candidatus Ghiorseimicrobium</taxon>
    </lineage>
</organism>
<reference evidence="8 9" key="1">
    <citation type="submission" date="2017-09" db="EMBL/GenBank/DDBJ databases">
        <title>Depth-based differentiation of microbial function through sediment-hosted aquifers and enrichment of novel symbionts in the deep terrestrial subsurface.</title>
        <authorList>
            <person name="Probst A.J."/>
            <person name="Ladd B."/>
            <person name="Jarett J.K."/>
            <person name="Geller-Mcgrath D.E."/>
            <person name="Sieber C.M."/>
            <person name="Emerson J.B."/>
            <person name="Anantharaman K."/>
            <person name="Thomas B.C."/>
            <person name="Malmstrom R."/>
            <person name="Stieglmeier M."/>
            <person name="Klingl A."/>
            <person name="Woyke T."/>
            <person name="Ryan C.M."/>
            <person name="Banfield J.F."/>
        </authorList>
    </citation>
    <scope>NUCLEOTIDE SEQUENCE [LARGE SCALE GENOMIC DNA]</scope>
    <source>
        <strain evidence="8">CG11_big_fil_rev_8_21_14_0_20_42_13</strain>
    </source>
</reference>
<dbReference type="GO" id="GO:0003941">
    <property type="term" value="F:L-serine ammonia-lyase activity"/>
    <property type="evidence" value="ECO:0007669"/>
    <property type="project" value="TreeGrafter"/>
</dbReference>
<feature type="domain" description="Tryptophan synthase beta chain-like PALP" evidence="7">
    <location>
        <begin position="75"/>
        <end position="376"/>
    </location>
</feature>
<evidence type="ECO:0000256" key="1">
    <source>
        <dbReference type="ARBA" id="ARBA00001933"/>
    </source>
</evidence>
<dbReference type="EC" id="4.2.3.1" evidence="5"/>
<dbReference type="PANTHER" id="PTHR48078">
    <property type="entry name" value="THREONINE DEHYDRATASE, MITOCHONDRIAL-RELATED"/>
    <property type="match status" value="1"/>
</dbReference>